<keyword evidence="2 7" id="KW-0699">rRNA-binding</keyword>
<evidence type="ECO:0000256" key="1">
    <source>
        <dbReference type="ARBA" id="ARBA00007116"/>
    </source>
</evidence>
<dbReference type="InterPro" id="IPR004389">
    <property type="entry name" value="Ribosomal_uL18_bac-type"/>
</dbReference>
<dbReference type="RefSeq" id="WP_073183780.1">
    <property type="nucleotide sequence ID" value="NZ_FQXI01000003.1"/>
</dbReference>
<dbReference type="Gene3D" id="3.30.420.100">
    <property type="match status" value="1"/>
</dbReference>
<evidence type="ECO:0000256" key="5">
    <source>
        <dbReference type="ARBA" id="ARBA00023274"/>
    </source>
</evidence>
<dbReference type="CDD" id="cd00432">
    <property type="entry name" value="Ribosomal_L18_L5e"/>
    <property type="match status" value="1"/>
</dbReference>
<evidence type="ECO:0000256" key="7">
    <source>
        <dbReference type="HAMAP-Rule" id="MF_01337"/>
    </source>
</evidence>
<dbReference type="NCBIfam" id="TIGR00060">
    <property type="entry name" value="L18_bact"/>
    <property type="match status" value="1"/>
</dbReference>
<evidence type="ECO:0000256" key="2">
    <source>
        <dbReference type="ARBA" id="ARBA00022730"/>
    </source>
</evidence>
<evidence type="ECO:0000256" key="6">
    <source>
        <dbReference type="ARBA" id="ARBA00035197"/>
    </source>
</evidence>
<dbReference type="Proteomes" id="UP000184032">
    <property type="component" value="Unassembled WGS sequence"/>
</dbReference>
<dbReference type="InterPro" id="IPR057268">
    <property type="entry name" value="Ribosomal_L18"/>
</dbReference>
<reference evidence="8 9" key="1">
    <citation type="submission" date="2016-11" db="EMBL/GenBank/DDBJ databases">
        <authorList>
            <person name="Jaros S."/>
            <person name="Januszkiewicz K."/>
            <person name="Wedrychowicz H."/>
        </authorList>
    </citation>
    <scope>NUCLEOTIDE SEQUENCE [LARGE SCALE GENOMIC DNA]</scope>
    <source>
        <strain evidence="8 9">DSM 21120</strain>
    </source>
</reference>
<sequence length="120" mass="13396">MFNKVDRNANRIKRHKRIRNKISGTGTCPRLTVYRSDAHIYAQIIDDEIGNTLVSASTLDKSLDFTSTKNIEAAKKIGETIAKRAIDAGIEEVVFDRSGYIYHGRIKALAEAAREAGLKF</sequence>
<gene>
    <name evidence="7" type="primary">rplR</name>
    <name evidence="8" type="ORF">SAMN02745245_00683</name>
</gene>
<organism evidence="8 9">
    <name type="scientific">Anaerosphaera aminiphila DSM 21120</name>
    <dbReference type="NCBI Taxonomy" id="1120995"/>
    <lineage>
        <taxon>Bacteria</taxon>
        <taxon>Bacillati</taxon>
        <taxon>Bacillota</taxon>
        <taxon>Tissierellia</taxon>
        <taxon>Tissierellales</taxon>
        <taxon>Peptoniphilaceae</taxon>
        <taxon>Anaerosphaera</taxon>
    </lineage>
</organism>
<dbReference type="PANTHER" id="PTHR12899:SF3">
    <property type="entry name" value="LARGE RIBOSOMAL SUBUNIT PROTEIN UL18M"/>
    <property type="match status" value="1"/>
</dbReference>
<dbReference type="OrthoDB" id="9810939at2"/>
<proteinExistence type="inferred from homology"/>
<name>A0A1M5QNY9_9FIRM</name>
<dbReference type="STRING" id="1120995.SAMN02745245_00683"/>
<dbReference type="SUPFAM" id="SSF53137">
    <property type="entry name" value="Translational machinery components"/>
    <property type="match status" value="1"/>
</dbReference>
<comment type="function">
    <text evidence="7">This is one of the proteins that bind and probably mediate the attachment of the 5S RNA into the large ribosomal subunit, where it forms part of the central protuberance.</text>
</comment>
<dbReference type="Pfam" id="PF00861">
    <property type="entry name" value="Ribosomal_L18p"/>
    <property type="match status" value="1"/>
</dbReference>
<dbReference type="GO" id="GO:0022625">
    <property type="term" value="C:cytosolic large ribosomal subunit"/>
    <property type="evidence" value="ECO:0007669"/>
    <property type="project" value="TreeGrafter"/>
</dbReference>
<keyword evidence="9" id="KW-1185">Reference proteome</keyword>
<dbReference type="GO" id="GO:0008097">
    <property type="term" value="F:5S rRNA binding"/>
    <property type="evidence" value="ECO:0007669"/>
    <property type="project" value="TreeGrafter"/>
</dbReference>
<dbReference type="HAMAP" id="MF_01337_B">
    <property type="entry name" value="Ribosomal_uL18_B"/>
    <property type="match status" value="1"/>
</dbReference>
<dbReference type="GO" id="GO:0006412">
    <property type="term" value="P:translation"/>
    <property type="evidence" value="ECO:0007669"/>
    <property type="project" value="UniProtKB-UniRule"/>
</dbReference>
<dbReference type="EMBL" id="FQXI01000003">
    <property type="protein sequence ID" value="SHH15815.1"/>
    <property type="molecule type" value="Genomic_DNA"/>
</dbReference>
<evidence type="ECO:0000313" key="8">
    <source>
        <dbReference type="EMBL" id="SHH15815.1"/>
    </source>
</evidence>
<dbReference type="PANTHER" id="PTHR12899">
    <property type="entry name" value="39S RIBOSOMAL PROTEIN L18, MITOCHONDRIAL"/>
    <property type="match status" value="1"/>
</dbReference>
<keyword evidence="3 7" id="KW-0694">RNA-binding</keyword>
<evidence type="ECO:0000313" key="9">
    <source>
        <dbReference type="Proteomes" id="UP000184032"/>
    </source>
</evidence>
<dbReference type="GO" id="GO:0003735">
    <property type="term" value="F:structural constituent of ribosome"/>
    <property type="evidence" value="ECO:0007669"/>
    <property type="project" value="InterPro"/>
</dbReference>
<comment type="subunit">
    <text evidence="7">Part of the 50S ribosomal subunit; part of the 5S rRNA/L5/L18/L25 subcomplex. Contacts the 5S and 23S rRNAs.</text>
</comment>
<evidence type="ECO:0000256" key="3">
    <source>
        <dbReference type="ARBA" id="ARBA00022884"/>
    </source>
</evidence>
<keyword evidence="4 7" id="KW-0689">Ribosomal protein</keyword>
<protein>
    <recommendedName>
        <fullName evidence="6 7">Large ribosomal subunit protein uL18</fullName>
    </recommendedName>
</protein>
<evidence type="ECO:0000256" key="4">
    <source>
        <dbReference type="ARBA" id="ARBA00022980"/>
    </source>
</evidence>
<dbReference type="InterPro" id="IPR005484">
    <property type="entry name" value="Ribosomal_uL18_bac/plant/anim"/>
</dbReference>
<dbReference type="FunFam" id="3.30.420.100:FF:000001">
    <property type="entry name" value="50S ribosomal protein L18"/>
    <property type="match status" value="1"/>
</dbReference>
<comment type="similarity">
    <text evidence="1 7">Belongs to the universal ribosomal protein uL18 family.</text>
</comment>
<dbReference type="AlphaFoldDB" id="A0A1M5QNY9"/>
<accession>A0A1M5QNY9</accession>
<keyword evidence="5 7" id="KW-0687">Ribonucleoprotein</keyword>